<dbReference type="EMBL" id="MTKT01000661">
    <property type="protein sequence ID" value="OWM89874.1"/>
    <property type="molecule type" value="Genomic_DNA"/>
</dbReference>
<keyword evidence="10" id="KW-1133">Transmembrane helix</keyword>
<comment type="subcellular location">
    <subcellularLocation>
        <location evidence="1">Membrane</location>
        <topology evidence="1">Single-pass type I membrane protein</topology>
    </subcellularLocation>
</comment>
<dbReference type="Gene3D" id="3.30.200.20">
    <property type="entry name" value="Phosphorylase Kinase, domain 1"/>
    <property type="match status" value="1"/>
</dbReference>
<evidence type="ECO:0000256" key="2">
    <source>
        <dbReference type="ARBA" id="ARBA00022527"/>
    </source>
</evidence>
<keyword evidence="5" id="KW-0812">Transmembrane</keyword>
<keyword evidence="4" id="KW-0808">Transferase</keyword>
<evidence type="ECO:0000256" key="5">
    <source>
        <dbReference type="ARBA" id="ARBA00022692"/>
    </source>
</evidence>
<evidence type="ECO:0000256" key="1">
    <source>
        <dbReference type="ARBA" id="ARBA00004479"/>
    </source>
</evidence>
<sequence>MGLELVLLKVLLLWHFHLAGGLRPQAFTKVKCQDSCGGITVPFPFGIGGEGCFLNEWYEIICEGNGTIPRLKRINAEVIKISLPYTPDSGSMFADRSGTIEVNLPIVYSNWTCALDSNRASMVAPNLHGSPFVYSARENVFFAVGSSNLLAVIKNTGPVLAGCSFGCIRQCFSYSGNCSGYGGCCETGISSLVLQEFGVDFLKEGKLISNGGGECGYGFLANESWLRPKLPDLQALIKDGHVPGVLHWGIPHNSSVGVQLSKSCTKKCMKRTLSGLPYPPYEFYCRPGYFSNPYIMDGCRDIDECEDLHLNDCTDICENAPGTYHCKEAGRMVKFVMRGKSKLFGSKELEKATNNFSEDRILGRGGQGTVYKGMLTDGRIIAVKKSAAIDGGKVEQFINEVLILSQIKHRNVVKLLGCCLETEAPLLVYEFIPNGTCQHPFWPTGFPHEDSRPKPGTLFIARQSEANMRARGHEQ</sequence>
<dbReference type="InterPro" id="IPR025287">
    <property type="entry name" value="WAK_GUB"/>
</dbReference>
<organism evidence="18 19">
    <name type="scientific">Punica granatum</name>
    <name type="common">Pomegranate</name>
    <dbReference type="NCBI Taxonomy" id="22663"/>
    <lineage>
        <taxon>Eukaryota</taxon>
        <taxon>Viridiplantae</taxon>
        <taxon>Streptophyta</taxon>
        <taxon>Embryophyta</taxon>
        <taxon>Tracheophyta</taxon>
        <taxon>Spermatophyta</taxon>
        <taxon>Magnoliopsida</taxon>
        <taxon>eudicotyledons</taxon>
        <taxon>Gunneridae</taxon>
        <taxon>Pentapetalae</taxon>
        <taxon>rosids</taxon>
        <taxon>malvids</taxon>
        <taxon>Myrtales</taxon>
        <taxon>Lythraceae</taxon>
        <taxon>Punica</taxon>
    </lineage>
</organism>
<dbReference type="InterPro" id="IPR018097">
    <property type="entry name" value="EGF_Ca-bd_CS"/>
</dbReference>
<dbReference type="GO" id="GO:0007166">
    <property type="term" value="P:cell surface receptor signaling pathway"/>
    <property type="evidence" value="ECO:0007669"/>
    <property type="project" value="InterPro"/>
</dbReference>
<comment type="caution">
    <text evidence="18">The sequence shown here is derived from an EMBL/GenBank/DDBJ whole genome shotgun (WGS) entry which is preliminary data.</text>
</comment>
<keyword evidence="2" id="KW-0723">Serine/threonine-protein kinase</keyword>
<evidence type="ECO:0000256" key="16">
    <source>
        <dbReference type="SAM" id="SignalP"/>
    </source>
</evidence>
<dbReference type="GO" id="GO:0030247">
    <property type="term" value="F:polysaccharide binding"/>
    <property type="evidence" value="ECO:0007669"/>
    <property type="project" value="InterPro"/>
</dbReference>
<name>A0A218XY18_PUNGR</name>
<dbReference type="PANTHER" id="PTHR27005:SF526">
    <property type="entry name" value="WALL ASSOCIATED KINASE-LIKE PROTEIN"/>
    <property type="match status" value="1"/>
</dbReference>
<evidence type="ECO:0000256" key="6">
    <source>
        <dbReference type="ARBA" id="ARBA00022729"/>
    </source>
</evidence>
<dbReference type="PANTHER" id="PTHR27005">
    <property type="entry name" value="WALL-ASSOCIATED RECEPTOR KINASE-LIKE 21"/>
    <property type="match status" value="1"/>
</dbReference>
<evidence type="ECO:0000256" key="8">
    <source>
        <dbReference type="ARBA" id="ARBA00022777"/>
    </source>
</evidence>
<comment type="catalytic activity">
    <reaction evidence="14">
        <text>L-seryl-[protein] + ATP = O-phospho-L-seryl-[protein] + ADP + H(+)</text>
        <dbReference type="Rhea" id="RHEA:17989"/>
        <dbReference type="Rhea" id="RHEA-COMP:9863"/>
        <dbReference type="Rhea" id="RHEA-COMP:11604"/>
        <dbReference type="ChEBI" id="CHEBI:15378"/>
        <dbReference type="ChEBI" id="CHEBI:29999"/>
        <dbReference type="ChEBI" id="CHEBI:30616"/>
        <dbReference type="ChEBI" id="CHEBI:83421"/>
        <dbReference type="ChEBI" id="CHEBI:456216"/>
    </reaction>
</comment>
<keyword evidence="8" id="KW-0418">Kinase</keyword>
<proteinExistence type="predicted"/>
<comment type="catalytic activity">
    <reaction evidence="15">
        <text>L-threonyl-[protein] + ATP = O-phospho-L-threonyl-[protein] + ADP + H(+)</text>
        <dbReference type="Rhea" id="RHEA:46608"/>
        <dbReference type="Rhea" id="RHEA-COMP:11060"/>
        <dbReference type="Rhea" id="RHEA-COMP:11605"/>
        <dbReference type="ChEBI" id="CHEBI:15378"/>
        <dbReference type="ChEBI" id="CHEBI:30013"/>
        <dbReference type="ChEBI" id="CHEBI:30616"/>
        <dbReference type="ChEBI" id="CHEBI:61977"/>
        <dbReference type="ChEBI" id="CHEBI:456216"/>
    </reaction>
</comment>
<dbReference type="GO" id="GO:0005886">
    <property type="term" value="C:plasma membrane"/>
    <property type="evidence" value="ECO:0007669"/>
    <property type="project" value="TreeGrafter"/>
</dbReference>
<evidence type="ECO:0000256" key="9">
    <source>
        <dbReference type="ARBA" id="ARBA00022840"/>
    </source>
</evidence>
<evidence type="ECO:0000256" key="10">
    <source>
        <dbReference type="ARBA" id="ARBA00022989"/>
    </source>
</evidence>
<dbReference type="GO" id="GO:0005524">
    <property type="term" value="F:ATP binding"/>
    <property type="evidence" value="ECO:0007669"/>
    <property type="project" value="UniProtKB-KW"/>
</dbReference>
<keyword evidence="9" id="KW-0067">ATP-binding</keyword>
<keyword evidence="3" id="KW-0597">Phosphoprotein</keyword>
<evidence type="ECO:0000259" key="17">
    <source>
        <dbReference type="PROSITE" id="PS50011"/>
    </source>
</evidence>
<protein>
    <recommendedName>
        <fullName evidence="17">Protein kinase domain-containing protein</fullName>
    </recommendedName>
</protein>
<dbReference type="Proteomes" id="UP000197138">
    <property type="component" value="Unassembled WGS sequence"/>
</dbReference>
<dbReference type="GO" id="GO:0005509">
    <property type="term" value="F:calcium ion binding"/>
    <property type="evidence" value="ECO:0007669"/>
    <property type="project" value="InterPro"/>
</dbReference>
<evidence type="ECO:0000313" key="19">
    <source>
        <dbReference type="Proteomes" id="UP000197138"/>
    </source>
</evidence>
<keyword evidence="12" id="KW-1015">Disulfide bond</keyword>
<dbReference type="AlphaFoldDB" id="A0A218XY18"/>
<dbReference type="GO" id="GO:0004674">
    <property type="term" value="F:protein serine/threonine kinase activity"/>
    <property type="evidence" value="ECO:0007669"/>
    <property type="project" value="UniProtKB-KW"/>
</dbReference>
<dbReference type="InterPro" id="IPR045274">
    <property type="entry name" value="WAK-like"/>
</dbReference>
<gene>
    <name evidence="18" type="ORF">CDL15_Pgr012511</name>
</gene>
<reference evidence="19" key="1">
    <citation type="journal article" date="2017" name="Plant J.">
        <title>The pomegranate (Punica granatum L.) genome and the genomics of punicalagin biosynthesis.</title>
        <authorList>
            <person name="Qin G."/>
            <person name="Xu C."/>
            <person name="Ming R."/>
            <person name="Tang H."/>
            <person name="Guyot R."/>
            <person name="Kramer E.M."/>
            <person name="Hu Y."/>
            <person name="Yi X."/>
            <person name="Qi Y."/>
            <person name="Xu X."/>
            <person name="Gao Z."/>
            <person name="Pan H."/>
            <person name="Jian J."/>
            <person name="Tian Y."/>
            <person name="Yue Z."/>
            <person name="Xu Y."/>
        </authorList>
    </citation>
    <scope>NUCLEOTIDE SEQUENCE [LARGE SCALE GENOMIC DNA]</scope>
    <source>
        <strain evidence="19">cv. Dabenzi</strain>
    </source>
</reference>
<dbReference type="InterPro" id="IPR011009">
    <property type="entry name" value="Kinase-like_dom_sf"/>
</dbReference>
<evidence type="ECO:0000313" key="18">
    <source>
        <dbReference type="EMBL" id="OWM89874.1"/>
    </source>
</evidence>
<dbReference type="SUPFAM" id="SSF56112">
    <property type="entry name" value="Protein kinase-like (PK-like)"/>
    <property type="match status" value="1"/>
</dbReference>
<evidence type="ECO:0000256" key="14">
    <source>
        <dbReference type="ARBA" id="ARBA00047558"/>
    </source>
</evidence>
<evidence type="ECO:0000256" key="11">
    <source>
        <dbReference type="ARBA" id="ARBA00023136"/>
    </source>
</evidence>
<evidence type="ECO:0000256" key="4">
    <source>
        <dbReference type="ARBA" id="ARBA00022679"/>
    </source>
</evidence>
<dbReference type="Gene3D" id="2.10.25.10">
    <property type="entry name" value="Laminin"/>
    <property type="match status" value="1"/>
</dbReference>
<dbReference type="InterPro" id="IPR000719">
    <property type="entry name" value="Prot_kinase_dom"/>
</dbReference>
<keyword evidence="6 16" id="KW-0732">Signal</keyword>
<evidence type="ECO:0000256" key="3">
    <source>
        <dbReference type="ARBA" id="ARBA00022553"/>
    </source>
</evidence>
<dbReference type="InterPro" id="IPR001245">
    <property type="entry name" value="Ser-Thr/Tyr_kinase_cat_dom"/>
</dbReference>
<feature type="signal peptide" evidence="16">
    <location>
        <begin position="1"/>
        <end position="21"/>
    </location>
</feature>
<dbReference type="PROSITE" id="PS50011">
    <property type="entry name" value="PROTEIN_KINASE_DOM"/>
    <property type="match status" value="1"/>
</dbReference>
<evidence type="ECO:0000256" key="15">
    <source>
        <dbReference type="ARBA" id="ARBA00047951"/>
    </source>
</evidence>
<evidence type="ECO:0000256" key="7">
    <source>
        <dbReference type="ARBA" id="ARBA00022741"/>
    </source>
</evidence>
<dbReference type="Pfam" id="PF07714">
    <property type="entry name" value="PK_Tyr_Ser-Thr"/>
    <property type="match status" value="1"/>
</dbReference>
<accession>A0A218XY18</accession>
<feature type="domain" description="Protein kinase" evidence="17">
    <location>
        <begin position="356"/>
        <end position="475"/>
    </location>
</feature>
<dbReference type="Pfam" id="PF13947">
    <property type="entry name" value="GUB_WAK_bind"/>
    <property type="match status" value="1"/>
</dbReference>
<dbReference type="FunFam" id="3.30.200.20:FF:000043">
    <property type="entry name" value="Wall-associated receptor kinase 2"/>
    <property type="match status" value="1"/>
</dbReference>
<evidence type="ECO:0000256" key="13">
    <source>
        <dbReference type="ARBA" id="ARBA00023180"/>
    </source>
</evidence>
<keyword evidence="11" id="KW-0472">Membrane</keyword>
<dbReference type="PROSITE" id="PS01187">
    <property type="entry name" value="EGF_CA"/>
    <property type="match status" value="1"/>
</dbReference>
<keyword evidence="13" id="KW-0325">Glycoprotein</keyword>
<feature type="chain" id="PRO_5013098187" description="Protein kinase domain-containing protein" evidence="16">
    <location>
        <begin position="22"/>
        <end position="475"/>
    </location>
</feature>
<keyword evidence="7" id="KW-0547">Nucleotide-binding</keyword>
<evidence type="ECO:0000256" key="12">
    <source>
        <dbReference type="ARBA" id="ARBA00023157"/>
    </source>
</evidence>